<keyword evidence="4" id="KW-0472">Membrane</keyword>
<protein>
    <submittedName>
        <fullName evidence="6">CDP-alcohol phosphatidyltransferase-like enzyme</fullName>
    </submittedName>
</protein>
<evidence type="ECO:0000256" key="3">
    <source>
        <dbReference type="SAM" id="MobiDB-lite"/>
    </source>
</evidence>
<sequence length="662" mass="67795">MTWSRPPLVGSPRARALRGTSAGGTLLVLGAEPAAPAAASAADGGDGGDGGDGVSGLAVDYDLTPRPLSGELPAVLAQAAAIATSDAASPLVLVAADLVMSPVGLLDVLDASDITCAAVLDGPSVADRDGAPAVVRVSEAGRRVVSVAAAGRVVTGPTGYAVGVLRVRAADRPALGAALAEAAEAAATEAAATAGARAGWDDSAPFDAALLAAVRTGLPVRAVTLTHQGVKRGDWQAPGAAGSPWQQRLRAASRGNDGLFSTVAIRPLSRRLTAYGLGRDWSPNVVTAVSLALGLAACAAVATGWWWAWLLGAVLLQASLVVDCVDGEIARFTRRSNPLGGWLDAVSDRVKEFTMVAALAWGAARRGSDLWWLAVLVLAVLAARHVEDHAYAMRRRAQLLGAPGWPEHPVVAGLGGGLVDGPEGGLGGGLGDGQALGDGGPEGAPTEVPPPPGARARRVRAVKQVLHLPIAERYLIMSVGLLTMSPAVVLWALGVASVIAFGWTQSGRLLRAVTRRDGFRGDRPDRQLADLCDLAVLPRPTGRGRLSWQVPALLLAIETAALLLAAGADVTARAAAYAWLAVVCWHVYDNVYRLRETGRGSATWLRRGTGLEVRVVVLALIGGALTEPALALLAGAAVLAVLYAAESAVGWRAHLRPQEGSG</sequence>
<dbReference type="GO" id="GO:0016780">
    <property type="term" value="F:phosphotransferase activity, for other substituted phosphate groups"/>
    <property type="evidence" value="ECO:0007669"/>
    <property type="project" value="InterPro"/>
</dbReference>
<name>A0A543HZY4_9MICO</name>
<reference evidence="6 7" key="1">
    <citation type="submission" date="2019-06" db="EMBL/GenBank/DDBJ databases">
        <title>Genome sequencing of plant associated microbes to promote plant fitness in Sorghum bicolor and Oryza sativa.</title>
        <authorList>
            <person name="Coleman-Derr D."/>
        </authorList>
    </citation>
    <scope>NUCLEOTIDE SEQUENCE [LARGE SCALE GENOMIC DNA]</scope>
    <source>
        <strain evidence="6 7">KV-663</strain>
    </source>
</reference>
<keyword evidence="7" id="KW-1185">Reference proteome</keyword>
<keyword evidence="4" id="KW-1133">Transmembrane helix</keyword>
<evidence type="ECO:0000313" key="7">
    <source>
        <dbReference type="Proteomes" id="UP000316747"/>
    </source>
</evidence>
<dbReference type="InterPro" id="IPR043130">
    <property type="entry name" value="CDP-OH_PTrfase_TM_dom"/>
</dbReference>
<evidence type="ECO:0000256" key="2">
    <source>
        <dbReference type="RuleBase" id="RU003750"/>
    </source>
</evidence>
<feature type="transmembrane region" description="Helical" evidence="4">
    <location>
        <begin position="370"/>
        <end position="386"/>
    </location>
</feature>
<comment type="similarity">
    <text evidence="2">Belongs to the CDP-alcohol phosphatidyltransferase class-I family.</text>
</comment>
<feature type="transmembrane region" description="Helical" evidence="4">
    <location>
        <begin position="615"/>
        <end position="645"/>
    </location>
</feature>
<dbReference type="PROSITE" id="PS51318">
    <property type="entry name" value="TAT"/>
    <property type="match status" value="1"/>
</dbReference>
<comment type="caution">
    <text evidence="6">The sequence shown here is derived from an EMBL/GenBank/DDBJ whole genome shotgun (WGS) entry which is preliminary data.</text>
</comment>
<dbReference type="InterPro" id="IPR006311">
    <property type="entry name" value="TAT_signal"/>
</dbReference>
<dbReference type="InterPro" id="IPR045985">
    <property type="entry name" value="DUF5941"/>
</dbReference>
<dbReference type="AlphaFoldDB" id="A0A543HZY4"/>
<accession>A0A543HZY4</accession>
<dbReference type="Gene3D" id="1.20.120.1760">
    <property type="match status" value="1"/>
</dbReference>
<evidence type="ECO:0000256" key="4">
    <source>
        <dbReference type="SAM" id="Phobius"/>
    </source>
</evidence>
<dbReference type="RefSeq" id="WP_141841611.1">
    <property type="nucleotide sequence ID" value="NZ_VFPM01000001.1"/>
</dbReference>
<gene>
    <name evidence="6" type="ORF">FBY41_0246</name>
</gene>
<feature type="region of interest" description="Disordered" evidence="3">
    <location>
        <begin position="429"/>
        <end position="455"/>
    </location>
</feature>
<keyword evidence="1 2" id="KW-0808">Transferase</keyword>
<proteinExistence type="inferred from homology"/>
<feature type="transmembrane region" description="Helical" evidence="4">
    <location>
        <begin position="285"/>
        <end position="308"/>
    </location>
</feature>
<dbReference type="GO" id="GO:0008654">
    <property type="term" value="P:phospholipid biosynthetic process"/>
    <property type="evidence" value="ECO:0007669"/>
    <property type="project" value="InterPro"/>
</dbReference>
<evidence type="ECO:0000313" key="6">
    <source>
        <dbReference type="EMBL" id="TQM63892.1"/>
    </source>
</evidence>
<dbReference type="Pfam" id="PF01066">
    <property type="entry name" value="CDP-OH_P_transf"/>
    <property type="match status" value="1"/>
</dbReference>
<feature type="transmembrane region" description="Helical" evidence="4">
    <location>
        <begin position="488"/>
        <end position="510"/>
    </location>
</feature>
<feature type="domain" description="DUF5941" evidence="5">
    <location>
        <begin position="543"/>
        <end position="653"/>
    </location>
</feature>
<feature type="compositionally biased region" description="Gly residues" evidence="3">
    <location>
        <begin position="429"/>
        <end position="442"/>
    </location>
</feature>
<evidence type="ECO:0000256" key="1">
    <source>
        <dbReference type="ARBA" id="ARBA00022679"/>
    </source>
</evidence>
<organism evidence="6 7">
    <name type="scientific">Humibacillus xanthopallidus</name>
    <dbReference type="NCBI Taxonomy" id="412689"/>
    <lineage>
        <taxon>Bacteria</taxon>
        <taxon>Bacillati</taxon>
        <taxon>Actinomycetota</taxon>
        <taxon>Actinomycetes</taxon>
        <taxon>Micrococcales</taxon>
        <taxon>Intrasporangiaceae</taxon>
        <taxon>Humibacillus</taxon>
    </lineage>
</organism>
<dbReference type="Pfam" id="PF19365">
    <property type="entry name" value="DUF5941"/>
    <property type="match status" value="1"/>
</dbReference>
<dbReference type="EMBL" id="VFPM01000001">
    <property type="protein sequence ID" value="TQM63892.1"/>
    <property type="molecule type" value="Genomic_DNA"/>
</dbReference>
<dbReference type="OrthoDB" id="4850070at2"/>
<feature type="transmembrane region" description="Helical" evidence="4">
    <location>
        <begin position="548"/>
        <end position="568"/>
    </location>
</feature>
<dbReference type="Proteomes" id="UP000316747">
    <property type="component" value="Unassembled WGS sequence"/>
</dbReference>
<keyword evidence="4" id="KW-0812">Transmembrane</keyword>
<dbReference type="GO" id="GO:0016020">
    <property type="term" value="C:membrane"/>
    <property type="evidence" value="ECO:0007669"/>
    <property type="project" value="InterPro"/>
</dbReference>
<evidence type="ECO:0000259" key="5">
    <source>
        <dbReference type="Pfam" id="PF19365"/>
    </source>
</evidence>
<dbReference type="PROSITE" id="PS00379">
    <property type="entry name" value="CDP_ALCOHOL_P_TRANSF"/>
    <property type="match status" value="1"/>
</dbReference>
<dbReference type="InterPro" id="IPR048254">
    <property type="entry name" value="CDP_ALCOHOL_P_TRANSF_CS"/>
</dbReference>
<dbReference type="InterPro" id="IPR000462">
    <property type="entry name" value="CDP-OH_P_trans"/>
</dbReference>